<proteinExistence type="predicted"/>
<dbReference type="Proteomes" id="UP001153331">
    <property type="component" value="Unassembled WGS sequence"/>
</dbReference>
<protein>
    <submittedName>
        <fullName evidence="1">Uncharacterized protein</fullName>
    </submittedName>
</protein>
<name>A0ACC2I0S5_9PLEO</name>
<sequence length="402" mass="43636">MQWIIQLCVAIWAVTNDLAWYASDPAAKHALVQANCTVPTPGCIRQAKAIYHQLIKEHDDFYWCGVREEAAKLEHERQTKEAHDRYIAEQLAKGDKWDRWEVSPPTVIVNNINNFISPTVMVSPTFVSVCTAPPEVPGIDAKALAARNRARSESKVSVEDWPSKMGAIQQTLLTVAMIVIIVIIIVMLFKGIWRLYNNLVGASPDVPPPPPSSSSSSSSSSAPPPSPPPPSPPPSPKAPERPLEASKGTSPPPPSPPASASPSQRGVGWETLRANLEEEMEESLIIKTPERPLEGDADWDTFAVNPDNVVVEEEMVESFANKTPERPLESTSGTQASEQLRDEAVAAPLTVVEEVKTSTGSAGDPFPLQKKAELPKRWHRQQAALKAAAEEAAKAEGGAESH</sequence>
<evidence type="ECO:0000313" key="2">
    <source>
        <dbReference type="Proteomes" id="UP001153331"/>
    </source>
</evidence>
<evidence type="ECO:0000313" key="1">
    <source>
        <dbReference type="EMBL" id="KAJ8108865.1"/>
    </source>
</evidence>
<reference evidence="1" key="1">
    <citation type="submission" date="2022-11" db="EMBL/GenBank/DDBJ databases">
        <title>Genome Sequence of Boeremia exigua.</title>
        <authorList>
            <person name="Buettner E."/>
        </authorList>
    </citation>
    <scope>NUCLEOTIDE SEQUENCE</scope>
    <source>
        <strain evidence="1">CU02</strain>
    </source>
</reference>
<dbReference type="EMBL" id="JAPHNI010000686">
    <property type="protein sequence ID" value="KAJ8108865.1"/>
    <property type="molecule type" value="Genomic_DNA"/>
</dbReference>
<organism evidence="1 2">
    <name type="scientific">Boeremia exigua</name>
    <dbReference type="NCBI Taxonomy" id="749465"/>
    <lineage>
        <taxon>Eukaryota</taxon>
        <taxon>Fungi</taxon>
        <taxon>Dikarya</taxon>
        <taxon>Ascomycota</taxon>
        <taxon>Pezizomycotina</taxon>
        <taxon>Dothideomycetes</taxon>
        <taxon>Pleosporomycetidae</taxon>
        <taxon>Pleosporales</taxon>
        <taxon>Pleosporineae</taxon>
        <taxon>Didymellaceae</taxon>
        <taxon>Boeremia</taxon>
    </lineage>
</organism>
<gene>
    <name evidence="1" type="ORF">OPT61_g7873</name>
</gene>
<accession>A0ACC2I0S5</accession>
<comment type="caution">
    <text evidence="1">The sequence shown here is derived from an EMBL/GenBank/DDBJ whole genome shotgun (WGS) entry which is preliminary data.</text>
</comment>
<keyword evidence="2" id="KW-1185">Reference proteome</keyword>